<evidence type="ECO:0000313" key="2">
    <source>
        <dbReference type="EMBL" id="PLB45586.1"/>
    </source>
</evidence>
<dbReference type="GeneID" id="36561268"/>
<dbReference type="VEuPathDB" id="FungiDB:P170DRAFT_478540"/>
<comment type="caution">
    <text evidence="2">The sequence shown here is derived from an EMBL/GenBank/DDBJ whole genome shotgun (WGS) entry which is preliminary data.</text>
</comment>
<protein>
    <submittedName>
        <fullName evidence="2">Uncharacterized protein</fullName>
    </submittedName>
</protein>
<sequence length="150" mass="16718">MAGRGVASQGTTLFALIEFPTSHFPAPSHHLPGELEAQSTVPLWPPTQPQNIGTLPRPSTILNLMWACRPRWEMRSYETDISPPAGGRRAFRSTNSEDEPTPTLRTEARRTWGSGLKMETCNGWFCSSVLGNMKEGGKEWELWSWDSGSE</sequence>
<evidence type="ECO:0000256" key="1">
    <source>
        <dbReference type="SAM" id="MobiDB-lite"/>
    </source>
</evidence>
<proteinExistence type="predicted"/>
<dbReference type="AlphaFoldDB" id="A0A2I2FYF1"/>
<reference evidence="2 3" key="1">
    <citation type="submission" date="2016-12" db="EMBL/GenBank/DDBJ databases">
        <title>The genomes of Aspergillus section Nigri reveals drivers in fungal speciation.</title>
        <authorList>
            <consortium name="DOE Joint Genome Institute"/>
            <person name="Vesth T.C."/>
            <person name="Nybo J."/>
            <person name="Theobald S."/>
            <person name="Brandl J."/>
            <person name="Frisvad J.C."/>
            <person name="Nielsen K.F."/>
            <person name="Lyhne E.K."/>
            <person name="Kogle M.E."/>
            <person name="Kuo A."/>
            <person name="Riley R."/>
            <person name="Clum A."/>
            <person name="Nolan M."/>
            <person name="Lipzen A."/>
            <person name="Salamov A."/>
            <person name="Henrissat B."/>
            <person name="Wiebenga A."/>
            <person name="De Vries R.P."/>
            <person name="Grigoriev I.V."/>
            <person name="Mortensen U.H."/>
            <person name="Andersen M.R."/>
            <person name="Baker S.E."/>
        </authorList>
    </citation>
    <scope>NUCLEOTIDE SEQUENCE [LARGE SCALE GENOMIC DNA]</scope>
    <source>
        <strain evidence="2 3">IBT 23096</strain>
    </source>
</reference>
<accession>A0A2I2FYF1</accession>
<name>A0A2I2FYF1_9EURO</name>
<dbReference type="RefSeq" id="XP_024700888.1">
    <property type="nucleotide sequence ID" value="XM_024853570.1"/>
</dbReference>
<keyword evidence="3" id="KW-1185">Reference proteome</keyword>
<feature type="region of interest" description="Disordered" evidence="1">
    <location>
        <begin position="78"/>
        <end position="105"/>
    </location>
</feature>
<gene>
    <name evidence="2" type="ORF">P170DRAFT_478540</name>
</gene>
<dbReference type="EMBL" id="MSFO01000007">
    <property type="protein sequence ID" value="PLB45586.1"/>
    <property type="molecule type" value="Genomic_DNA"/>
</dbReference>
<evidence type="ECO:0000313" key="3">
    <source>
        <dbReference type="Proteomes" id="UP000234275"/>
    </source>
</evidence>
<dbReference type="Proteomes" id="UP000234275">
    <property type="component" value="Unassembled WGS sequence"/>
</dbReference>
<organism evidence="2 3">
    <name type="scientific">Aspergillus steynii IBT 23096</name>
    <dbReference type="NCBI Taxonomy" id="1392250"/>
    <lineage>
        <taxon>Eukaryota</taxon>
        <taxon>Fungi</taxon>
        <taxon>Dikarya</taxon>
        <taxon>Ascomycota</taxon>
        <taxon>Pezizomycotina</taxon>
        <taxon>Eurotiomycetes</taxon>
        <taxon>Eurotiomycetidae</taxon>
        <taxon>Eurotiales</taxon>
        <taxon>Aspergillaceae</taxon>
        <taxon>Aspergillus</taxon>
        <taxon>Aspergillus subgen. Circumdati</taxon>
    </lineage>
</organism>